<evidence type="ECO:0000313" key="2">
    <source>
        <dbReference type="EMBL" id="CZT19209.1"/>
    </source>
</evidence>
<dbReference type="GeneID" id="35600223"/>
<dbReference type="AlphaFoldDB" id="A0A2D3VC65"/>
<dbReference type="Proteomes" id="UP000225277">
    <property type="component" value="Unassembled WGS sequence"/>
</dbReference>
<proteinExistence type="predicted"/>
<gene>
    <name evidence="2" type="ORF">RCC_05055</name>
</gene>
<organism evidence="2 3">
    <name type="scientific">Ramularia collo-cygni</name>
    <dbReference type="NCBI Taxonomy" id="112498"/>
    <lineage>
        <taxon>Eukaryota</taxon>
        <taxon>Fungi</taxon>
        <taxon>Dikarya</taxon>
        <taxon>Ascomycota</taxon>
        <taxon>Pezizomycotina</taxon>
        <taxon>Dothideomycetes</taxon>
        <taxon>Dothideomycetidae</taxon>
        <taxon>Mycosphaerellales</taxon>
        <taxon>Mycosphaerellaceae</taxon>
        <taxon>Ramularia</taxon>
    </lineage>
</organism>
<sequence length="78" mass="8299">MEVSKLATSFEESDTPSNRSLTRQPALISIPPGIELPGVGMLEHISRSSEIASAPLSLLEPLRLESISAIAVLIGLLF</sequence>
<reference evidence="2 3" key="1">
    <citation type="submission" date="2016-03" db="EMBL/GenBank/DDBJ databases">
        <authorList>
            <person name="Ploux O."/>
        </authorList>
    </citation>
    <scope>NUCLEOTIDE SEQUENCE [LARGE SCALE GENOMIC DNA]</scope>
    <source>
        <strain evidence="2 3">URUG2</strain>
    </source>
</reference>
<keyword evidence="3" id="KW-1185">Reference proteome</keyword>
<evidence type="ECO:0000256" key="1">
    <source>
        <dbReference type="SAM" id="MobiDB-lite"/>
    </source>
</evidence>
<evidence type="ECO:0000313" key="3">
    <source>
        <dbReference type="Proteomes" id="UP000225277"/>
    </source>
</evidence>
<dbReference type="RefSeq" id="XP_023626099.1">
    <property type="nucleotide sequence ID" value="XM_023770331.1"/>
</dbReference>
<protein>
    <submittedName>
        <fullName evidence="2">Uncharacterized protein</fullName>
    </submittedName>
</protein>
<dbReference type="EMBL" id="FJUY01000007">
    <property type="protein sequence ID" value="CZT19209.1"/>
    <property type="molecule type" value="Genomic_DNA"/>
</dbReference>
<accession>A0A2D3VC65</accession>
<feature type="region of interest" description="Disordered" evidence="1">
    <location>
        <begin position="1"/>
        <end position="23"/>
    </location>
</feature>
<name>A0A2D3VC65_9PEZI</name>